<gene>
    <name evidence="3" type="ORF">CERZMDRAFT_119077</name>
</gene>
<evidence type="ECO:0000256" key="1">
    <source>
        <dbReference type="SAM" id="MobiDB-lite"/>
    </source>
</evidence>
<feature type="region of interest" description="Disordered" evidence="1">
    <location>
        <begin position="23"/>
        <end position="45"/>
    </location>
</feature>
<evidence type="ECO:0000313" key="4">
    <source>
        <dbReference type="Proteomes" id="UP000799539"/>
    </source>
</evidence>
<feature type="signal peptide" evidence="2">
    <location>
        <begin position="1"/>
        <end position="21"/>
    </location>
</feature>
<accession>A0A6A6F4X3</accession>
<dbReference type="Proteomes" id="UP000799539">
    <property type="component" value="Unassembled WGS sequence"/>
</dbReference>
<dbReference type="AlphaFoldDB" id="A0A6A6F4X3"/>
<evidence type="ECO:0000313" key="3">
    <source>
        <dbReference type="EMBL" id="KAF2207397.1"/>
    </source>
</evidence>
<keyword evidence="2" id="KW-0732">Signal</keyword>
<keyword evidence="4" id="KW-1185">Reference proteome</keyword>
<organism evidence="3 4">
    <name type="scientific">Cercospora zeae-maydis SCOH1-5</name>
    <dbReference type="NCBI Taxonomy" id="717836"/>
    <lineage>
        <taxon>Eukaryota</taxon>
        <taxon>Fungi</taxon>
        <taxon>Dikarya</taxon>
        <taxon>Ascomycota</taxon>
        <taxon>Pezizomycotina</taxon>
        <taxon>Dothideomycetes</taxon>
        <taxon>Dothideomycetidae</taxon>
        <taxon>Mycosphaerellales</taxon>
        <taxon>Mycosphaerellaceae</taxon>
        <taxon>Cercospora</taxon>
    </lineage>
</organism>
<proteinExistence type="predicted"/>
<evidence type="ECO:0008006" key="5">
    <source>
        <dbReference type="Google" id="ProtNLM"/>
    </source>
</evidence>
<dbReference type="OrthoDB" id="10638382at2759"/>
<dbReference type="EMBL" id="ML992704">
    <property type="protein sequence ID" value="KAF2207397.1"/>
    <property type="molecule type" value="Genomic_DNA"/>
</dbReference>
<protein>
    <recommendedName>
        <fullName evidence="5">Ig-like domain-containing protein</fullName>
    </recommendedName>
</protein>
<evidence type="ECO:0000256" key="2">
    <source>
        <dbReference type="SAM" id="SignalP"/>
    </source>
</evidence>
<feature type="chain" id="PRO_5025487394" description="Ig-like domain-containing protein" evidence="2">
    <location>
        <begin position="22"/>
        <end position="270"/>
    </location>
</feature>
<sequence>MGRVPRTIALVIALCCGRAISTNSSNSSTTETNSTTATTDGTATAGGPQLIPMESCIIVSMPAPATPGCILTAMPTETGSDGKSYAFAPTSCNCGGALQSTTRIKGSDGSVTPACASDLPQTLCACGANGLRSLVITTTGSRGDVVYGCDLDTETNFFSTSKDNKETYNCGDLAGTVEQLGAESTTTPPLITKCSLAVKDFDMTESGTSRIDHRTVCACNGAQTREAMVAFVTTGKVYWCPDETTATVGPGAFTPITTVFEKPTSGKPSW</sequence>
<reference evidence="3" key="1">
    <citation type="journal article" date="2020" name="Stud. Mycol.">
        <title>101 Dothideomycetes genomes: a test case for predicting lifestyles and emergence of pathogens.</title>
        <authorList>
            <person name="Haridas S."/>
            <person name="Albert R."/>
            <person name="Binder M."/>
            <person name="Bloem J."/>
            <person name="Labutti K."/>
            <person name="Salamov A."/>
            <person name="Andreopoulos B."/>
            <person name="Baker S."/>
            <person name="Barry K."/>
            <person name="Bills G."/>
            <person name="Bluhm B."/>
            <person name="Cannon C."/>
            <person name="Castanera R."/>
            <person name="Culley D."/>
            <person name="Daum C."/>
            <person name="Ezra D."/>
            <person name="Gonzalez J."/>
            <person name="Henrissat B."/>
            <person name="Kuo A."/>
            <person name="Liang C."/>
            <person name="Lipzen A."/>
            <person name="Lutzoni F."/>
            <person name="Magnuson J."/>
            <person name="Mondo S."/>
            <person name="Nolan M."/>
            <person name="Ohm R."/>
            <person name="Pangilinan J."/>
            <person name="Park H.-J."/>
            <person name="Ramirez L."/>
            <person name="Alfaro M."/>
            <person name="Sun H."/>
            <person name="Tritt A."/>
            <person name="Yoshinaga Y."/>
            <person name="Zwiers L.-H."/>
            <person name="Turgeon B."/>
            <person name="Goodwin S."/>
            <person name="Spatafora J."/>
            <person name="Crous P."/>
            <person name="Grigoriev I."/>
        </authorList>
    </citation>
    <scope>NUCLEOTIDE SEQUENCE</scope>
    <source>
        <strain evidence="3">SCOH1-5</strain>
    </source>
</reference>
<name>A0A6A6F4X3_9PEZI</name>